<keyword evidence="3" id="KW-1185">Reference proteome</keyword>
<gene>
    <name evidence="2" type="ORF">VW23_007385</name>
</gene>
<organism evidence="2 3">
    <name type="scientific">Devosia insulae DS-56</name>
    <dbReference type="NCBI Taxonomy" id="1116389"/>
    <lineage>
        <taxon>Bacteria</taxon>
        <taxon>Pseudomonadati</taxon>
        <taxon>Pseudomonadota</taxon>
        <taxon>Alphaproteobacteria</taxon>
        <taxon>Hyphomicrobiales</taxon>
        <taxon>Devosiaceae</taxon>
        <taxon>Devosia</taxon>
    </lineage>
</organism>
<comment type="caution">
    <text evidence="2">The sequence shown here is derived from an EMBL/GenBank/DDBJ whole genome shotgun (WGS) entry which is preliminary data.</text>
</comment>
<dbReference type="InterPro" id="IPR036869">
    <property type="entry name" value="J_dom_sf"/>
</dbReference>
<proteinExistence type="predicted"/>
<evidence type="ECO:0000313" key="2">
    <source>
        <dbReference type="EMBL" id="OEO33302.1"/>
    </source>
</evidence>
<dbReference type="PANTHER" id="PTHR44144:SF1">
    <property type="entry name" value="DNAJ HOMOLOG SUBFAMILY C MEMBER 9"/>
    <property type="match status" value="1"/>
</dbReference>
<dbReference type="EMBL" id="LAJE02000003">
    <property type="protein sequence ID" value="OEO33302.1"/>
    <property type="molecule type" value="Genomic_DNA"/>
</dbReference>
<dbReference type="PANTHER" id="PTHR44144">
    <property type="entry name" value="DNAJ HOMOLOG SUBFAMILY C MEMBER 9"/>
    <property type="match status" value="1"/>
</dbReference>
<dbReference type="InterPro" id="IPR001623">
    <property type="entry name" value="DnaJ_domain"/>
</dbReference>
<dbReference type="GO" id="GO:0031072">
    <property type="term" value="F:heat shock protein binding"/>
    <property type="evidence" value="ECO:0007669"/>
    <property type="project" value="TreeGrafter"/>
</dbReference>
<dbReference type="Pfam" id="PF00226">
    <property type="entry name" value="DnaJ"/>
    <property type="match status" value="1"/>
</dbReference>
<protein>
    <recommendedName>
        <fullName evidence="1">J domain-containing protein</fullName>
    </recommendedName>
</protein>
<dbReference type="SUPFAM" id="SSF46565">
    <property type="entry name" value="Chaperone J-domain"/>
    <property type="match status" value="1"/>
</dbReference>
<dbReference type="Proteomes" id="UP000095463">
    <property type="component" value="Unassembled WGS sequence"/>
</dbReference>
<dbReference type="InterPro" id="IPR052594">
    <property type="entry name" value="J_domain-containing_protein"/>
</dbReference>
<dbReference type="PRINTS" id="PR00625">
    <property type="entry name" value="JDOMAIN"/>
</dbReference>
<evidence type="ECO:0000259" key="1">
    <source>
        <dbReference type="PROSITE" id="PS50076"/>
    </source>
</evidence>
<dbReference type="AlphaFoldDB" id="A0A1E5XXH2"/>
<dbReference type="RefSeq" id="WP_069907588.1">
    <property type="nucleotide sequence ID" value="NZ_LAJE02000003.1"/>
</dbReference>
<accession>A0A1E5XXH2</accession>
<feature type="domain" description="J" evidence="1">
    <location>
        <begin position="5"/>
        <end position="66"/>
    </location>
</feature>
<dbReference type="SMART" id="SM00271">
    <property type="entry name" value="DnaJ"/>
    <property type="match status" value="1"/>
</dbReference>
<dbReference type="CDD" id="cd06257">
    <property type="entry name" value="DnaJ"/>
    <property type="match status" value="1"/>
</dbReference>
<name>A0A1E5XXH2_9HYPH</name>
<reference evidence="2 3" key="1">
    <citation type="journal article" date="2015" name="Genome Announc.">
        <title>Genome Assemblies of Three Soil-Associated Devosia species: D. insulae, D. limi, and D. soli.</title>
        <authorList>
            <person name="Hassan Y.I."/>
            <person name="Lepp D."/>
            <person name="Zhou T."/>
        </authorList>
    </citation>
    <scope>NUCLEOTIDE SEQUENCE [LARGE SCALE GENOMIC DNA]</scope>
    <source>
        <strain evidence="2 3">DS-56</strain>
    </source>
</reference>
<dbReference type="Gene3D" id="1.10.287.110">
    <property type="entry name" value="DnaJ domain"/>
    <property type="match status" value="1"/>
</dbReference>
<sequence>MTAFDPYKVLEVSKAARPADIKQAYRRKVQLAHPDRGGDPEHFVVVVRAFGLLSDPDARRLFDETGIIDDEAVTSYRREVAAILADMFDAAVETAIATRLKLENVDFIAQMSAAVQTGLADARLSLARTDTEIGALQTLRARIRRTDEDRNIFAERLDAQVAAKAEQHRTIKRRVAMLATALAELRQ</sequence>
<dbReference type="GO" id="GO:0005737">
    <property type="term" value="C:cytoplasm"/>
    <property type="evidence" value="ECO:0007669"/>
    <property type="project" value="TreeGrafter"/>
</dbReference>
<dbReference type="PROSITE" id="PS50076">
    <property type="entry name" value="DNAJ_2"/>
    <property type="match status" value="1"/>
</dbReference>
<evidence type="ECO:0000313" key="3">
    <source>
        <dbReference type="Proteomes" id="UP000095463"/>
    </source>
</evidence>